<proteinExistence type="predicted"/>
<dbReference type="Proteomes" id="UP000054350">
    <property type="component" value="Unassembled WGS sequence"/>
</dbReference>
<dbReference type="Gene3D" id="3.30.710.10">
    <property type="entry name" value="Potassium Channel Kv1.1, Chain A"/>
    <property type="match status" value="1"/>
</dbReference>
<name>A0A0L0RVQ3_ALLM3</name>
<dbReference type="VEuPathDB" id="FungiDB:AMAG_00449"/>
<evidence type="ECO:0000313" key="2">
    <source>
        <dbReference type="Proteomes" id="UP000054350"/>
    </source>
</evidence>
<sequence>MILAREPVFRDRLLALRSQALSMPFAPAPAVLPPLGIAPTVPGVARPAASTSSSSGTATPVSDVAGSPVLTATSAALNPLADDMSLASLGFVRGRDYLWRVDVVLPDLATEAAVSHLLTYLYSGHLPPTTLDPASAMSVLATAAAIGMPSVVQHTTQVLQSALTLATLPLYLPLIGTPFAPLVTDFLADRILHLPPIGPVDDEPLIAALCPLPWDLLKTLVEDTPIPTLGNGISSASAQHVRFELARRVLARRNRKDESVVVTFGSNAAGLRLIHRQADRRSKKKVWKVGE</sequence>
<dbReference type="EMBL" id="GG745328">
    <property type="protein sequence ID" value="KNE54477.1"/>
    <property type="molecule type" value="Genomic_DNA"/>
</dbReference>
<keyword evidence="2" id="KW-1185">Reference proteome</keyword>
<gene>
    <name evidence="1" type="ORF">AMAG_00449</name>
</gene>
<evidence type="ECO:0000313" key="1">
    <source>
        <dbReference type="EMBL" id="KNE54477.1"/>
    </source>
</evidence>
<dbReference type="OrthoDB" id="5572932at2759"/>
<organism evidence="1 2">
    <name type="scientific">Allomyces macrogynus (strain ATCC 38327)</name>
    <name type="common">Allomyces javanicus var. macrogynus</name>
    <dbReference type="NCBI Taxonomy" id="578462"/>
    <lineage>
        <taxon>Eukaryota</taxon>
        <taxon>Fungi</taxon>
        <taxon>Fungi incertae sedis</taxon>
        <taxon>Blastocladiomycota</taxon>
        <taxon>Blastocladiomycetes</taxon>
        <taxon>Blastocladiales</taxon>
        <taxon>Blastocladiaceae</taxon>
        <taxon>Allomyces</taxon>
    </lineage>
</organism>
<accession>A0A0L0RVQ3</accession>
<dbReference type="AlphaFoldDB" id="A0A0L0RVQ3"/>
<reference evidence="1 2" key="1">
    <citation type="submission" date="2009-11" db="EMBL/GenBank/DDBJ databases">
        <title>Annotation of Allomyces macrogynus ATCC 38327.</title>
        <authorList>
            <consortium name="The Broad Institute Genome Sequencing Platform"/>
            <person name="Russ C."/>
            <person name="Cuomo C."/>
            <person name="Burger G."/>
            <person name="Gray M.W."/>
            <person name="Holland P.W.H."/>
            <person name="King N."/>
            <person name="Lang F.B.F."/>
            <person name="Roger A.J."/>
            <person name="Ruiz-Trillo I."/>
            <person name="Young S.K."/>
            <person name="Zeng Q."/>
            <person name="Gargeya S."/>
            <person name="Fitzgerald M."/>
            <person name="Haas B."/>
            <person name="Abouelleil A."/>
            <person name="Alvarado L."/>
            <person name="Arachchi H.M."/>
            <person name="Berlin A."/>
            <person name="Chapman S.B."/>
            <person name="Gearin G."/>
            <person name="Goldberg J."/>
            <person name="Griggs A."/>
            <person name="Gujja S."/>
            <person name="Hansen M."/>
            <person name="Heiman D."/>
            <person name="Howarth C."/>
            <person name="Larimer J."/>
            <person name="Lui A."/>
            <person name="MacDonald P.J.P."/>
            <person name="McCowen C."/>
            <person name="Montmayeur A."/>
            <person name="Murphy C."/>
            <person name="Neiman D."/>
            <person name="Pearson M."/>
            <person name="Priest M."/>
            <person name="Roberts A."/>
            <person name="Saif S."/>
            <person name="Shea T."/>
            <person name="Sisk P."/>
            <person name="Stolte C."/>
            <person name="Sykes S."/>
            <person name="Wortman J."/>
            <person name="Nusbaum C."/>
            <person name="Birren B."/>
        </authorList>
    </citation>
    <scope>NUCLEOTIDE SEQUENCE [LARGE SCALE GENOMIC DNA]</scope>
    <source>
        <strain evidence="1 2">ATCC 38327</strain>
    </source>
</reference>
<protein>
    <recommendedName>
        <fullName evidence="3">BTB domain-containing protein</fullName>
    </recommendedName>
</protein>
<reference evidence="2" key="2">
    <citation type="submission" date="2009-11" db="EMBL/GenBank/DDBJ databases">
        <title>The Genome Sequence of Allomyces macrogynus strain ATCC 38327.</title>
        <authorList>
            <consortium name="The Broad Institute Genome Sequencing Platform"/>
            <person name="Russ C."/>
            <person name="Cuomo C."/>
            <person name="Shea T."/>
            <person name="Young S.K."/>
            <person name="Zeng Q."/>
            <person name="Koehrsen M."/>
            <person name="Haas B."/>
            <person name="Borodovsky M."/>
            <person name="Guigo R."/>
            <person name="Alvarado L."/>
            <person name="Berlin A."/>
            <person name="Borenstein D."/>
            <person name="Chen Z."/>
            <person name="Engels R."/>
            <person name="Freedman E."/>
            <person name="Gellesch M."/>
            <person name="Goldberg J."/>
            <person name="Griggs A."/>
            <person name="Gujja S."/>
            <person name="Heiman D."/>
            <person name="Hepburn T."/>
            <person name="Howarth C."/>
            <person name="Jen D."/>
            <person name="Larson L."/>
            <person name="Lewis B."/>
            <person name="Mehta T."/>
            <person name="Park D."/>
            <person name="Pearson M."/>
            <person name="Roberts A."/>
            <person name="Saif S."/>
            <person name="Shenoy N."/>
            <person name="Sisk P."/>
            <person name="Stolte C."/>
            <person name="Sykes S."/>
            <person name="Walk T."/>
            <person name="White J."/>
            <person name="Yandava C."/>
            <person name="Burger G."/>
            <person name="Gray M.W."/>
            <person name="Holland P.W.H."/>
            <person name="King N."/>
            <person name="Lang F.B.F."/>
            <person name="Roger A.J."/>
            <person name="Ruiz-Trillo I."/>
            <person name="Lander E."/>
            <person name="Nusbaum C."/>
        </authorList>
    </citation>
    <scope>NUCLEOTIDE SEQUENCE [LARGE SCALE GENOMIC DNA]</scope>
    <source>
        <strain evidence="2">ATCC 38327</strain>
    </source>
</reference>
<evidence type="ECO:0008006" key="3">
    <source>
        <dbReference type="Google" id="ProtNLM"/>
    </source>
</evidence>
<feature type="non-terminal residue" evidence="1">
    <location>
        <position position="1"/>
    </location>
</feature>
<dbReference type="InterPro" id="IPR011333">
    <property type="entry name" value="SKP1/BTB/POZ_sf"/>
</dbReference>